<feature type="transmembrane region" description="Helical" evidence="1">
    <location>
        <begin position="51"/>
        <end position="68"/>
    </location>
</feature>
<sequence>MASNFVKVSASDVASAAIFPWLAGAAFLTLVQVPFQFYRAWHDPIRAGMEPPILGTVALTGLTFALAGTRPHATSEGGRWIVAALVTLVAIAGVLIIGALTDNSWGPTVWAGLSGYFLFVPVFVGLALRRADKR</sequence>
<organism evidence="2 3">
    <name type="scientific">Candidatus Phosphoribacter hodrii</name>
    <dbReference type="NCBI Taxonomy" id="2953743"/>
    <lineage>
        <taxon>Bacteria</taxon>
        <taxon>Bacillati</taxon>
        <taxon>Actinomycetota</taxon>
        <taxon>Actinomycetes</taxon>
        <taxon>Micrococcales</taxon>
        <taxon>Dermatophilaceae</taxon>
        <taxon>Candidatus Phosphoribacter</taxon>
    </lineage>
</organism>
<name>A0A935CEQ6_9MICO</name>
<evidence type="ECO:0000313" key="2">
    <source>
        <dbReference type="EMBL" id="MBK6302149.1"/>
    </source>
</evidence>
<keyword evidence="1" id="KW-1133">Transmembrane helix</keyword>
<feature type="transmembrane region" description="Helical" evidence="1">
    <location>
        <begin position="80"/>
        <end position="101"/>
    </location>
</feature>
<keyword evidence="1" id="KW-0812">Transmembrane</keyword>
<keyword evidence="1" id="KW-0472">Membrane</keyword>
<feature type="transmembrane region" description="Helical" evidence="1">
    <location>
        <begin position="107"/>
        <end position="128"/>
    </location>
</feature>
<dbReference type="AlphaFoldDB" id="A0A935CEQ6"/>
<reference evidence="2 3" key="1">
    <citation type="submission" date="2020-10" db="EMBL/GenBank/DDBJ databases">
        <title>Connecting structure to function with the recovery of over 1000 high-quality activated sludge metagenome-assembled genomes encoding full-length rRNA genes using long-read sequencing.</title>
        <authorList>
            <person name="Singleton C.M."/>
            <person name="Petriglieri F."/>
            <person name="Kristensen J.M."/>
            <person name="Kirkegaard R.H."/>
            <person name="Michaelsen T.Y."/>
            <person name="Andersen M.H."/>
            <person name="Karst S.M."/>
            <person name="Dueholm M.S."/>
            <person name="Nielsen P.H."/>
            <person name="Albertsen M."/>
        </authorList>
    </citation>
    <scope>NUCLEOTIDE SEQUENCE [LARGE SCALE GENOMIC DNA]</scope>
    <source>
        <strain evidence="2">AalE_18-Q3-R2-46_BAT3C.188</strain>
    </source>
</reference>
<evidence type="ECO:0000313" key="3">
    <source>
        <dbReference type="Proteomes" id="UP000718281"/>
    </source>
</evidence>
<dbReference type="Proteomes" id="UP000718281">
    <property type="component" value="Unassembled WGS sequence"/>
</dbReference>
<feature type="transmembrane region" description="Helical" evidence="1">
    <location>
        <begin position="12"/>
        <end position="31"/>
    </location>
</feature>
<dbReference type="EMBL" id="JADIXZ010000007">
    <property type="protein sequence ID" value="MBK6302149.1"/>
    <property type="molecule type" value="Genomic_DNA"/>
</dbReference>
<proteinExistence type="predicted"/>
<comment type="caution">
    <text evidence="2">The sequence shown here is derived from an EMBL/GenBank/DDBJ whole genome shotgun (WGS) entry which is preliminary data.</text>
</comment>
<accession>A0A935CEQ6</accession>
<protein>
    <submittedName>
        <fullName evidence="2">Uncharacterized protein</fullName>
    </submittedName>
</protein>
<gene>
    <name evidence="2" type="ORF">IPF40_14305</name>
</gene>
<evidence type="ECO:0000256" key="1">
    <source>
        <dbReference type="SAM" id="Phobius"/>
    </source>
</evidence>